<name>A0A2C9CUT3_9RHOB</name>
<reference evidence="3" key="1">
    <citation type="submission" date="2017-09" db="EMBL/GenBank/DDBJ databases">
        <authorList>
            <person name="Varghese N."/>
            <person name="Submissions S."/>
        </authorList>
    </citation>
    <scope>NUCLEOTIDE SEQUENCE [LARGE SCALE GENOMIC DNA]</scope>
    <source>
        <strain evidence="3">C7</strain>
    </source>
</reference>
<dbReference type="PANTHER" id="PTHR42923">
    <property type="entry name" value="PROTOPORPHYRINOGEN OXIDASE"/>
    <property type="match status" value="1"/>
</dbReference>
<dbReference type="InterPro" id="IPR036188">
    <property type="entry name" value="FAD/NAD-bd_sf"/>
</dbReference>
<dbReference type="RefSeq" id="WP_180956024.1">
    <property type="nucleotide sequence ID" value="NZ_OCTN01000007.1"/>
</dbReference>
<evidence type="ECO:0000259" key="1">
    <source>
        <dbReference type="Pfam" id="PF01593"/>
    </source>
</evidence>
<proteinExistence type="predicted"/>
<protein>
    <submittedName>
        <fullName evidence="2">Flavin containing amine oxidoreductase</fullName>
    </submittedName>
</protein>
<dbReference type="SUPFAM" id="SSF51905">
    <property type="entry name" value="FAD/NAD(P)-binding domain"/>
    <property type="match status" value="1"/>
</dbReference>
<dbReference type="PANTHER" id="PTHR42923:SF46">
    <property type="entry name" value="AMINE OXIDASE"/>
    <property type="match status" value="1"/>
</dbReference>
<dbReference type="Pfam" id="PF13450">
    <property type="entry name" value="NAD_binding_8"/>
    <property type="match status" value="1"/>
</dbReference>
<feature type="domain" description="Amine oxidase" evidence="1">
    <location>
        <begin position="593"/>
        <end position="635"/>
    </location>
</feature>
<organism evidence="2 3">
    <name type="scientific">Pontivivens marinum</name>
    <dbReference type="NCBI Taxonomy" id="1690039"/>
    <lineage>
        <taxon>Bacteria</taxon>
        <taxon>Pseudomonadati</taxon>
        <taxon>Pseudomonadota</taxon>
        <taxon>Alphaproteobacteria</taxon>
        <taxon>Rhodobacterales</taxon>
        <taxon>Paracoccaceae</taxon>
        <taxon>Pontivivens</taxon>
    </lineage>
</organism>
<dbReference type="GO" id="GO:0016491">
    <property type="term" value="F:oxidoreductase activity"/>
    <property type="evidence" value="ECO:0007669"/>
    <property type="project" value="InterPro"/>
</dbReference>
<dbReference type="AlphaFoldDB" id="A0A2C9CUT3"/>
<evidence type="ECO:0000313" key="3">
    <source>
        <dbReference type="Proteomes" id="UP000220034"/>
    </source>
</evidence>
<gene>
    <name evidence="2" type="ORF">SAMN06273572_10753</name>
</gene>
<evidence type="ECO:0000313" key="2">
    <source>
        <dbReference type="EMBL" id="SOH95032.1"/>
    </source>
</evidence>
<dbReference type="Proteomes" id="UP000220034">
    <property type="component" value="Unassembled WGS sequence"/>
</dbReference>
<dbReference type="InterPro" id="IPR050464">
    <property type="entry name" value="Zeta_carotene_desat/Oxidored"/>
</dbReference>
<accession>A0A2C9CUT3</accession>
<dbReference type="EMBL" id="OCTN01000007">
    <property type="protein sequence ID" value="SOH95032.1"/>
    <property type="molecule type" value="Genomic_DNA"/>
</dbReference>
<dbReference type="Pfam" id="PF01593">
    <property type="entry name" value="Amino_oxidase"/>
    <property type="match status" value="1"/>
</dbReference>
<keyword evidence="3" id="KW-1185">Reference proteome</keyword>
<dbReference type="InterPro" id="IPR002937">
    <property type="entry name" value="Amino_oxidase"/>
</dbReference>
<sequence length="642" mass="70216">MTVASKTKVLILGGGCGGVAAAYALGATAERRAAFDVTLCSQGWRIGGKGASGRNAKDHQRIEEHGLHLFLGFYRTAFGLLRDAYAQLDGVNDGVFASVEDAFTPQHHVTLWAAPGDGGGRGWKDYTLTAPRWPGMPWDGDEEDLRHAPDRLAAMMQVKSREIGPERLAEPLDAARHAPAEPAERESLMAWFLDELRDMDWSLGWHVFKDLLEIGGAVLRGYFADILPHGWNAWDRINHLDFRAWLMSHGAGESAAWSETIRVIYDLAFAYRHGDGDDITDADIAAGACLKLILDLVAGYRCAPMWRMNAGMGDTVFTPLAKCIEQQGGEIRLFRRVSDIEFDRDRVVRVRMAVQAALATDRYDPYVRVNGLDCWPSEPLWDQLAPDTPHANFEDAWTHVSVGEEVLEVGRDFDHVILAIPPAASAALTTGLTAQNEDWAQMLRTVGRASVATHSVQLWLDRTTADAGWTETTDPVSGAYMPPLGTWADMTHLIEHEVWPNAEAKSCQYLVSVTELPPNLPPTSTHAPQLQGQANLAGQAFTHEWLQANAHSLWPNIAAPGVFDQNTIVSAFDHVNLSPSERYVRTPPGTVVDRLPPDWDGVQNMSLAGDWTITSINGGSAEAALESGKTAADALAQAMGVH</sequence>